<sequence>MESVNEEPTVKRAYTKLKGCFARHGLAADDENAFFGVVDSRLSALGSNPRAAGREDRRLGTLYARCMAPVEAAREGLRRQRRTEFLKSHSAEVERLQNTLPERLDQVEQSFGVRYSSPTP</sequence>
<keyword evidence="2" id="KW-1185">Reference proteome</keyword>
<evidence type="ECO:0000313" key="1">
    <source>
        <dbReference type="EMBL" id="MEU6821003.1"/>
    </source>
</evidence>
<protein>
    <submittedName>
        <fullName evidence="1">Uncharacterized protein</fullName>
    </submittedName>
</protein>
<reference evidence="1 2" key="1">
    <citation type="submission" date="2024-06" db="EMBL/GenBank/DDBJ databases">
        <title>The Natural Products Discovery Center: Release of the First 8490 Sequenced Strains for Exploring Actinobacteria Biosynthetic Diversity.</title>
        <authorList>
            <person name="Kalkreuter E."/>
            <person name="Kautsar S.A."/>
            <person name="Yang D."/>
            <person name="Bader C.D."/>
            <person name="Teijaro C.N."/>
            <person name="Fluegel L."/>
            <person name="Davis C.M."/>
            <person name="Simpson J.R."/>
            <person name="Lauterbach L."/>
            <person name="Steele A.D."/>
            <person name="Gui C."/>
            <person name="Meng S."/>
            <person name="Li G."/>
            <person name="Viehrig K."/>
            <person name="Ye F."/>
            <person name="Su P."/>
            <person name="Kiefer A.F."/>
            <person name="Nichols A."/>
            <person name="Cepeda A.J."/>
            <person name="Yan W."/>
            <person name="Fan B."/>
            <person name="Jiang Y."/>
            <person name="Adhikari A."/>
            <person name="Zheng C.-J."/>
            <person name="Schuster L."/>
            <person name="Cowan T.M."/>
            <person name="Smanski M.J."/>
            <person name="Chevrette M.G."/>
            <person name="De Carvalho L.P.S."/>
            <person name="Shen B."/>
        </authorList>
    </citation>
    <scope>NUCLEOTIDE SEQUENCE [LARGE SCALE GENOMIC DNA]</scope>
    <source>
        <strain evidence="1 2">NPDC046838</strain>
    </source>
</reference>
<evidence type="ECO:0000313" key="2">
    <source>
        <dbReference type="Proteomes" id="UP001551176"/>
    </source>
</evidence>
<comment type="caution">
    <text evidence="1">The sequence shown here is derived from an EMBL/GenBank/DDBJ whole genome shotgun (WGS) entry which is preliminary data.</text>
</comment>
<dbReference type="Proteomes" id="UP001551176">
    <property type="component" value="Unassembled WGS sequence"/>
</dbReference>
<accession>A0ABV3BJ27</accession>
<name>A0ABV3BJ27_9ACTN</name>
<gene>
    <name evidence="1" type="ORF">ABZ921_10265</name>
</gene>
<proteinExistence type="predicted"/>
<dbReference type="EMBL" id="JBEYXV010000004">
    <property type="protein sequence ID" value="MEU6821003.1"/>
    <property type="molecule type" value="Genomic_DNA"/>
</dbReference>
<organism evidence="1 2">
    <name type="scientific">Streptomyces atriruber</name>
    <dbReference type="NCBI Taxonomy" id="545121"/>
    <lineage>
        <taxon>Bacteria</taxon>
        <taxon>Bacillati</taxon>
        <taxon>Actinomycetota</taxon>
        <taxon>Actinomycetes</taxon>
        <taxon>Kitasatosporales</taxon>
        <taxon>Streptomycetaceae</taxon>
        <taxon>Streptomyces</taxon>
    </lineage>
</organism>
<dbReference type="RefSeq" id="WP_359346943.1">
    <property type="nucleotide sequence ID" value="NZ_JBEYXV010000004.1"/>
</dbReference>